<reference evidence="5 6" key="1">
    <citation type="submission" date="2018-02" db="EMBL/GenBank/DDBJ databases">
        <title>Genome sequence of the basidiomycete white-rot fungus Phlebia centrifuga.</title>
        <authorList>
            <person name="Granchi Z."/>
            <person name="Peng M."/>
            <person name="de Vries R.P."/>
            <person name="Hilden K."/>
            <person name="Makela M.R."/>
            <person name="Grigoriev I."/>
            <person name="Riley R."/>
        </authorList>
    </citation>
    <scope>NUCLEOTIDE SEQUENCE [LARGE SCALE GENOMIC DNA]</scope>
    <source>
        <strain evidence="5 6">FBCC195</strain>
    </source>
</reference>
<feature type="active site" description="Schiff-base intermediate with substrate" evidence="3">
    <location>
        <position position="175"/>
    </location>
</feature>
<proteinExistence type="inferred from homology"/>
<dbReference type="PIRSF" id="PIRSF001365">
    <property type="entry name" value="DHDPS"/>
    <property type="match status" value="1"/>
</dbReference>
<evidence type="ECO:0000313" key="5">
    <source>
        <dbReference type="EMBL" id="PSR71368.1"/>
    </source>
</evidence>
<keyword evidence="1 2" id="KW-0456">Lyase</keyword>
<evidence type="ECO:0000256" key="1">
    <source>
        <dbReference type="ARBA" id="ARBA00023239"/>
    </source>
</evidence>
<evidence type="ECO:0000256" key="3">
    <source>
        <dbReference type="PIRSR" id="PIRSR001365-1"/>
    </source>
</evidence>
<comment type="similarity">
    <text evidence="2">Belongs to the DapA family.</text>
</comment>
<organism evidence="5 6">
    <name type="scientific">Hermanssonia centrifuga</name>
    <dbReference type="NCBI Taxonomy" id="98765"/>
    <lineage>
        <taxon>Eukaryota</taxon>
        <taxon>Fungi</taxon>
        <taxon>Dikarya</taxon>
        <taxon>Basidiomycota</taxon>
        <taxon>Agaricomycotina</taxon>
        <taxon>Agaricomycetes</taxon>
        <taxon>Polyporales</taxon>
        <taxon>Meruliaceae</taxon>
        <taxon>Hermanssonia</taxon>
    </lineage>
</organism>
<dbReference type="AlphaFoldDB" id="A0A2R6NGJ7"/>
<dbReference type="OrthoDB" id="191315at2759"/>
<evidence type="ECO:0000256" key="4">
    <source>
        <dbReference type="PIRSR" id="PIRSR001365-2"/>
    </source>
</evidence>
<keyword evidence="6" id="KW-1185">Reference proteome</keyword>
<dbReference type="PANTHER" id="PTHR12128">
    <property type="entry name" value="DIHYDRODIPICOLINATE SYNTHASE"/>
    <property type="match status" value="1"/>
</dbReference>
<gene>
    <name evidence="5" type="ORF">PHLCEN_2v12744</name>
</gene>
<dbReference type="InterPro" id="IPR013785">
    <property type="entry name" value="Aldolase_TIM"/>
</dbReference>
<feature type="binding site" evidence="4">
    <location>
        <position position="218"/>
    </location>
    <ligand>
        <name>pyruvate</name>
        <dbReference type="ChEBI" id="CHEBI:15361"/>
    </ligand>
</feature>
<evidence type="ECO:0000313" key="6">
    <source>
        <dbReference type="Proteomes" id="UP000186601"/>
    </source>
</evidence>
<feature type="active site" description="Proton donor/acceptor" evidence="3">
    <location>
        <position position="146"/>
    </location>
</feature>
<dbReference type="InterPro" id="IPR002220">
    <property type="entry name" value="DapA-like"/>
</dbReference>
<dbReference type="STRING" id="98765.A0A2R6NGJ7"/>
<protein>
    <submittedName>
        <fullName evidence="5">Uncharacterized protein</fullName>
    </submittedName>
</protein>
<evidence type="ECO:0000256" key="2">
    <source>
        <dbReference type="PIRNR" id="PIRNR001365"/>
    </source>
</evidence>
<dbReference type="EMBL" id="MLYV02001286">
    <property type="protein sequence ID" value="PSR71368.1"/>
    <property type="molecule type" value="Genomic_DNA"/>
</dbReference>
<dbReference type="Pfam" id="PF00701">
    <property type="entry name" value="DHDPS"/>
    <property type="match status" value="1"/>
</dbReference>
<dbReference type="Proteomes" id="UP000186601">
    <property type="component" value="Unassembled WGS sequence"/>
</dbReference>
<dbReference type="GO" id="GO:0008840">
    <property type="term" value="F:4-hydroxy-tetrahydrodipicolinate synthase activity"/>
    <property type="evidence" value="ECO:0007669"/>
    <property type="project" value="TreeGrafter"/>
</dbReference>
<dbReference type="PANTHER" id="PTHR12128:SF66">
    <property type="entry name" value="4-HYDROXY-2-OXOGLUTARATE ALDOLASE, MITOCHONDRIAL"/>
    <property type="match status" value="1"/>
</dbReference>
<dbReference type="Gene3D" id="3.20.20.70">
    <property type="entry name" value="Aldolase class I"/>
    <property type="match status" value="1"/>
</dbReference>
<dbReference type="SUPFAM" id="SSF51569">
    <property type="entry name" value="Aldolase"/>
    <property type="match status" value="1"/>
</dbReference>
<accession>A0A2R6NGJ7</accession>
<dbReference type="SMART" id="SM01130">
    <property type="entry name" value="DHDPS"/>
    <property type="match status" value="1"/>
</dbReference>
<sequence length="312" mass="33455">MASKSTPPPPGVYVPAVAFMTEDEELDRPSIEAHVLRLAEGGVKGILVQGSNGEAQHLSHDERRNTIRWTRDILDNNGFKDVVVIAGTGAQSTRETIQLCGEAKSAGASYALVLTPSTWPPQMSKANIIRFHQTIADQSPIPTMIYNFPTVTAGIDLDSDTIATLAAHPNIVGIKLSCGNVGKLNRLTSSLSSSEFATFPGKSDVFFQSLMSGGAGVIGALPNIAPRTHVRLLQYFNEGKFDDAVKLQELLGHADWELGRLGSIAGIKAIVARHFGYGAPHVRGPLVPLTLDDVQVTNLSNLNELINIEKTV</sequence>
<dbReference type="PRINTS" id="PR00146">
    <property type="entry name" value="DHPICSNTHASE"/>
</dbReference>
<name>A0A2R6NGJ7_9APHY</name>
<comment type="caution">
    <text evidence="5">The sequence shown here is derived from an EMBL/GenBank/DDBJ whole genome shotgun (WGS) entry which is preliminary data.</text>
</comment>
<dbReference type="CDD" id="cd00408">
    <property type="entry name" value="DHDPS-like"/>
    <property type="match status" value="1"/>
</dbReference>